<dbReference type="OrthoDB" id="196165at2759"/>
<dbReference type="EMBL" id="JANBUW010000214">
    <property type="protein sequence ID" value="KAJ2848091.1"/>
    <property type="molecule type" value="Genomic_DNA"/>
</dbReference>
<dbReference type="GO" id="GO:0030950">
    <property type="term" value="P:establishment or maintenance of actin cytoskeleton polarity"/>
    <property type="evidence" value="ECO:0007669"/>
    <property type="project" value="TreeGrafter"/>
</dbReference>
<feature type="region of interest" description="Disordered" evidence="3">
    <location>
        <begin position="537"/>
        <end position="639"/>
    </location>
</feature>
<dbReference type="GO" id="GO:0008104">
    <property type="term" value="P:intracellular protein localization"/>
    <property type="evidence" value="ECO:0007669"/>
    <property type="project" value="TreeGrafter"/>
</dbReference>
<gene>
    <name evidence="5" type="primary">BUD14</name>
    <name evidence="5" type="ORF">IWW36_003502</name>
</gene>
<dbReference type="Pfam" id="PF00018">
    <property type="entry name" value="SH3_1"/>
    <property type="match status" value="1"/>
</dbReference>
<dbReference type="InterPro" id="IPR036028">
    <property type="entry name" value="SH3-like_dom_sf"/>
</dbReference>
<keyword evidence="6" id="KW-1185">Reference proteome</keyword>
<accession>A0A9W8ICN3</accession>
<keyword evidence="1 2" id="KW-0728">SH3 domain</keyword>
<feature type="region of interest" description="Disordered" evidence="3">
    <location>
        <begin position="444"/>
        <end position="495"/>
    </location>
</feature>
<dbReference type="GO" id="GO:0015630">
    <property type="term" value="C:microtubule cytoskeleton"/>
    <property type="evidence" value="ECO:0007669"/>
    <property type="project" value="TreeGrafter"/>
</dbReference>
<dbReference type="Gene3D" id="2.30.30.40">
    <property type="entry name" value="SH3 Domains"/>
    <property type="match status" value="1"/>
</dbReference>
<feature type="compositionally biased region" description="Acidic residues" evidence="3">
    <location>
        <begin position="143"/>
        <end position="162"/>
    </location>
</feature>
<dbReference type="InterPro" id="IPR053039">
    <property type="entry name" value="Polarity_Bud-Selection_Reg"/>
</dbReference>
<evidence type="ECO:0000259" key="4">
    <source>
        <dbReference type="PROSITE" id="PS50002"/>
    </source>
</evidence>
<proteinExistence type="predicted"/>
<dbReference type="Proteomes" id="UP001139887">
    <property type="component" value="Unassembled WGS sequence"/>
</dbReference>
<organism evidence="5 6">
    <name type="scientific">Coemansia brasiliensis</name>
    <dbReference type="NCBI Taxonomy" id="2650707"/>
    <lineage>
        <taxon>Eukaryota</taxon>
        <taxon>Fungi</taxon>
        <taxon>Fungi incertae sedis</taxon>
        <taxon>Zoopagomycota</taxon>
        <taxon>Kickxellomycotina</taxon>
        <taxon>Kickxellomycetes</taxon>
        <taxon>Kickxellales</taxon>
        <taxon>Kickxellaceae</taxon>
        <taxon>Coemansia</taxon>
    </lineage>
</organism>
<feature type="compositionally biased region" description="Polar residues" evidence="3">
    <location>
        <begin position="615"/>
        <end position="630"/>
    </location>
</feature>
<dbReference type="AlphaFoldDB" id="A0A9W8ICN3"/>
<comment type="caution">
    <text evidence="5">The sequence shown here is derived from an EMBL/GenBank/DDBJ whole genome shotgun (WGS) entry which is preliminary data.</text>
</comment>
<dbReference type="GO" id="GO:0051286">
    <property type="term" value="C:cell tip"/>
    <property type="evidence" value="ECO:0007669"/>
    <property type="project" value="TreeGrafter"/>
</dbReference>
<feature type="compositionally biased region" description="Low complexity" evidence="3">
    <location>
        <begin position="549"/>
        <end position="560"/>
    </location>
</feature>
<dbReference type="SUPFAM" id="SSF50044">
    <property type="entry name" value="SH3-domain"/>
    <property type="match status" value="1"/>
</dbReference>
<feature type="compositionally biased region" description="Low complexity" evidence="3">
    <location>
        <begin position="469"/>
        <end position="486"/>
    </location>
</feature>
<dbReference type="PROSITE" id="PS50002">
    <property type="entry name" value="SH3"/>
    <property type="match status" value="1"/>
</dbReference>
<reference evidence="5" key="1">
    <citation type="submission" date="2022-07" db="EMBL/GenBank/DDBJ databases">
        <title>Phylogenomic reconstructions and comparative analyses of Kickxellomycotina fungi.</title>
        <authorList>
            <person name="Reynolds N.K."/>
            <person name="Stajich J.E."/>
            <person name="Barry K."/>
            <person name="Grigoriev I.V."/>
            <person name="Crous P."/>
            <person name="Smith M.E."/>
        </authorList>
    </citation>
    <scope>NUCLEOTIDE SEQUENCE</scope>
    <source>
        <strain evidence="5">NRRL 1566</strain>
    </source>
</reference>
<protein>
    <submittedName>
        <fullName evidence="5">Protein phosphatase regulator</fullName>
    </submittedName>
</protein>
<sequence length="768" mass="82883">MNFQGLEFDGVPTDSDILSDDNDSVSSLVDEDVDFGYVYALFNFPQMVEGQITVEEGEKLTLLDDSNSYWWLVQNLRDNQMGYIPADNIETAFGKLARVNRRKNLKLCQPDPEHIVQAPPKPKKNRQVAFDDHPVTQVFVSPDTDDDDESDDEYDAYEDEDMDTRRTEPAVVPSQDIDDDNDSIDYSSYYYSADADDTDPASPGNTRRVSIAPMSMGNIAGEIHDSDSDTDDMRRHSAGSGIAAMYADRRESTLLLPTEDGTPTYYLSNEESDDGDSLSGVLNRVNDSHDIAAPGKYTLRIQHVDMVDTKDAKISLFQDELLSEVLRRALAVFGMSPGNESSLVLYAQFGTSDLALLPSDSQVSILLNRLRDAYGSEPLPKAGEIGANICTLLLADRSVPLAQLLGTVAMDEEDPYEGMETGSRSILRTSVAASVSEGITSLASHEAISTTHTSEPSSSFTTRPVLERPLSPGNSSSSPESSQILLEESDNLPDSRSVVQGLLRSIPRPTSQPPPSAVNRAKRNTLQISAQGSVVDHDFGASLSPQPQASRSTLSRSASTHIAAQSDSAPAPPEPMQALGHSASTLRPSSDTMGHDDSEPSSPSDGHMSPDENVGSHSPAESSDTASSHQDGSEDAAPSVAAAAALTALAHSAPHRLLKEASDVNGMSQPVPAELSLDDWLVIMRGWGDTHDASASNAAFYRSFLNDIDPADSQFADTHSYISSHVTQLADMRSPADDILSLSQGVGRHLDTLERELDDIARILVHAN</sequence>
<feature type="region of interest" description="Disordered" evidence="3">
    <location>
        <begin position="111"/>
        <end position="182"/>
    </location>
</feature>
<dbReference type="PANTHER" id="PTHR47775">
    <property type="entry name" value="BUD SITE SELECTION PROTEIN 14"/>
    <property type="match status" value="1"/>
</dbReference>
<dbReference type="PANTHER" id="PTHR47775:SF1">
    <property type="entry name" value="BUD SITE SELECTION PROTEIN 14"/>
    <property type="match status" value="1"/>
</dbReference>
<evidence type="ECO:0000313" key="6">
    <source>
        <dbReference type="Proteomes" id="UP001139887"/>
    </source>
</evidence>
<feature type="compositionally biased region" description="Polar residues" evidence="3">
    <location>
        <begin position="444"/>
        <end position="462"/>
    </location>
</feature>
<evidence type="ECO:0000256" key="1">
    <source>
        <dbReference type="ARBA" id="ARBA00022443"/>
    </source>
</evidence>
<name>A0A9W8ICN3_9FUNG</name>
<evidence type="ECO:0000313" key="5">
    <source>
        <dbReference type="EMBL" id="KAJ2848091.1"/>
    </source>
</evidence>
<dbReference type="SMART" id="SM00326">
    <property type="entry name" value="SH3"/>
    <property type="match status" value="1"/>
</dbReference>
<dbReference type="InterPro" id="IPR001452">
    <property type="entry name" value="SH3_domain"/>
</dbReference>
<feature type="compositionally biased region" description="Polar residues" evidence="3">
    <location>
        <begin position="582"/>
        <end position="592"/>
    </location>
</feature>
<evidence type="ECO:0000256" key="3">
    <source>
        <dbReference type="SAM" id="MobiDB-lite"/>
    </source>
</evidence>
<feature type="domain" description="SH3" evidence="4">
    <location>
        <begin position="33"/>
        <end position="94"/>
    </location>
</feature>
<evidence type="ECO:0000256" key="2">
    <source>
        <dbReference type="PROSITE-ProRule" id="PRU00192"/>
    </source>
</evidence>